<dbReference type="AlphaFoldDB" id="A0AAD3E3Z0"/>
<sequence>AGVTPERMFPFRLGPQEAAEVARERVRSAELRVAESELLRHYGGDRVQLVVAEVVFGRGLTATPVFAPVWVFKTRVRGTALRTYVAGFASDLSSGPVLPNPDRVAAVATAAG</sequence>
<name>A0AAD3E3Z0_9CHLO</name>
<evidence type="ECO:0000313" key="2">
    <source>
        <dbReference type="Proteomes" id="UP001054857"/>
    </source>
</evidence>
<accession>A0AAD3E3Z0</accession>
<organism evidence="1 2">
    <name type="scientific">Astrephomene gubernaculifera</name>
    <dbReference type="NCBI Taxonomy" id="47775"/>
    <lineage>
        <taxon>Eukaryota</taxon>
        <taxon>Viridiplantae</taxon>
        <taxon>Chlorophyta</taxon>
        <taxon>core chlorophytes</taxon>
        <taxon>Chlorophyceae</taxon>
        <taxon>CS clade</taxon>
        <taxon>Chlamydomonadales</taxon>
        <taxon>Astrephomenaceae</taxon>
        <taxon>Astrephomene</taxon>
    </lineage>
</organism>
<feature type="non-terminal residue" evidence="1">
    <location>
        <position position="1"/>
    </location>
</feature>
<protein>
    <submittedName>
        <fullName evidence="1">Uncharacterized protein</fullName>
    </submittedName>
</protein>
<feature type="non-terminal residue" evidence="1">
    <location>
        <position position="112"/>
    </location>
</feature>
<proteinExistence type="predicted"/>
<comment type="caution">
    <text evidence="1">The sequence shown here is derived from an EMBL/GenBank/DDBJ whole genome shotgun (WGS) entry which is preliminary data.</text>
</comment>
<dbReference type="Proteomes" id="UP001054857">
    <property type="component" value="Unassembled WGS sequence"/>
</dbReference>
<reference evidence="1 2" key="1">
    <citation type="journal article" date="2021" name="Sci. Rep.">
        <title>Genome sequencing of the multicellular alga Astrephomene provides insights into convergent evolution of germ-soma differentiation.</title>
        <authorList>
            <person name="Yamashita S."/>
            <person name="Yamamoto K."/>
            <person name="Matsuzaki R."/>
            <person name="Suzuki S."/>
            <person name="Yamaguchi H."/>
            <person name="Hirooka S."/>
            <person name="Minakuchi Y."/>
            <person name="Miyagishima S."/>
            <person name="Kawachi M."/>
            <person name="Toyoda A."/>
            <person name="Nozaki H."/>
        </authorList>
    </citation>
    <scope>NUCLEOTIDE SEQUENCE [LARGE SCALE GENOMIC DNA]</scope>
    <source>
        <strain evidence="1 2">NIES-4017</strain>
    </source>
</reference>
<keyword evidence="2" id="KW-1185">Reference proteome</keyword>
<gene>
    <name evidence="1" type="ORF">Agub_g15937</name>
</gene>
<dbReference type="EMBL" id="BMAR01000096">
    <property type="protein sequence ID" value="GFR53189.1"/>
    <property type="molecule type" value="Genomic_DNA"/>
</dbReference>
<evidence type="ECO:0000313" key="1">
    <source>
        <dbReference type="EMBL" id="GFR53189.1"/>
    </source>
</evidence>